<evidence type="ECO:0000256" key="7">
    <source>
        <dbReference type="PROSITE-ProRule" id="PRU00169"/>
    </source>
</evidence>
<evidence type="ECO:0000259" key="9">
    <source>
        <dbReference type="PROSITE" id="PS50110"/>
    </source>
</evidence>
<evidence type="ECO:0000256" key="5">
    <source>
        <dbReference type="ARBA" id="ARBA00022777"/>
    </source>
</evidence>
<dbReference type="InterPro" id="IPR005467">
    <property type="entry name" value="His_kinase_dom"/>
</dbReference>
<gene>
    <name evidence="10" type="ORF">CXB77_07810</name>
</gene>
<feature type="domain" description="Response regulatory" evidence="9">
    <location>
        <begin position="4"/>
        <end position="118"/>
    </location>
</feature>
<dbReference type="CDD" id="cd00156">
    <property type="entry name" value="REC"/>
    <property type="match status" value="1"/>
</dbReference>
<dbReference type="SUPFAM" id="SSF52172">
    <property type="entry name" value="CheY-like"/>
    <property type="match status" value="1"/>
</dbReference>
<dbReference type="PRINTS" id="PR00344">
    <property type="entry name" value="BCTRLSENSOR"/>
</dbReference>
<keyword evidence="4" id="KW-0808">Transferase</keyword>
<accession>A0A2S7XSZ9</accession>
<dbReference type="RefSeq" id="WP_105073432.1">
    <property type="nucleotide sequence ID" value="NZ_JAFLKP010000008.1"/>
</dbReference>
<dbReference type="Gene3D" id="1.10.287.130">
    <property type="match status" value="1"/>
</dbReference>
<dbReference type="Gene3D" id="3.40.50.2300">
    <property type="match status" value="1"/>
</dbReference>
<dbReference type="SMART" id="SM00387">
    <property type="entry name" value="HATPase_c"/>
    <property type="match status" value="1"/>
</dbReference>
<name>A0A2S7XSZ9_9GAMM</name>
<dbReference type="InterPro" id="IPR036097">
    <property type="entry name" value="HisK_dim/P_sf"/>
</dbReference>
<keyword evidence="5" id="KW-0418">Kinase</keyword>
<dbReference type="SUPFAM" id="SSF47384">
    <property type="entry name" value="Homodimeric domain of signal transducing histidine kinase"/>
    <property type="match status" value="1"/>
</dbReference>
<dbReference type="InterPro" id="IPR011006">
    <property type="entry name" value="CheY-like_superfamily"/>
</dbReference>
<evidence type="ECO:0000256" key="1">
    <source>
        <dbReference type="ARBA" id="ARBA00000085"/>
    </source>
</evidence>
<keyword evidence="11" id="KW-1185">Reference proteome</keyword>
<dbReference type="PROSITE" id="PS50109">
    <property type="entry name" value="HIS_KIN"/>
    <property type="match status" value="1"/>
</dbReference>
<keyword evidence="6" id="KW-0902">Two-component regulatory system</keyword>
<dbReference type="AlphaFoldDB" id="A0A2S7XSZ9"/>
<dbReference type="EC" id="2.7.13.3" evidence="2"/>
<dbReference type="Pfam" id="PF00512">
    <property type="entry name" value="HisKA"/>
    <property type="match status" value="1"/>
</dbReference>
<dbReference type="SUPFAM" id="SSF55874">
    <property type="entry name" value="ATPase domain of HSP90 chaperone/DNA topoisomerase II/histidine kinase"/>
    <property type="match status" value="1"/>
</dbReference>
<dbReference type="EMBL" id="PPGH01000034">
    <property type="protein sequence ID" value="PQJ96673.1"/>
    <property type="molecule type" value="Genomic_DNA"/>
</dbReference>
<dbReference type="PANTHER" id="PTHR43047:SF64">
    <property type="entry name" value="HISTIDINE KINASE CONTAINING CHEY-HOMOLOGOUS RECEIVER DOMAIN AND PAS DOMAIN-RELATED"/>
    <property type="match status" value="1"/>
</dbReference>
<dbReference type="InterPro" id="IPR001789">
    <property type="entry name" value="Sig_transdc_resp-reg_receiver"/>
</dbReference>
<dbReference type="Pfam" id="PF02518">
    <property type="entry name" value="HATPase_c"/>
    <property type="match status" value="1"/>
</dbReference>
<comment type="catalytic activity">
    <reaction evidence="1">
        <text>ATP + protein L-histidine = ADP + protein N-phospho-L-histidine.</text>
        <dbReference type="EC" id="2.7.13.3"/>
    </reaction>
</comment>
<sequence>MLPTILIIDNNPQDLALFKRYLNGKFIVIDVISNEAGLALAAHIQPDCVLLDHHLPDMNALDFFATRGDGHTEDYALIILSVHNDTALAVTCMKLGAHDFLIKRRITSEALARAITNGIDKVMMRRKLIAQQRELDQHRLHLETLVAQRTAELAFALERAETANRAKTTFLANMSHEIRTPMNAIIGLIHLLQREIKNEHQLERLLKIKNAADQLLKIIKSIMDLSQAEGSHLELKKTNFALFEVLESALALIADQAHMKGLQLEIKHDEIPCWLYGDPSRLRQALLNYLDNAVKFTSQGSIHLYLNVVEENETGLLIRFAVKDTGIGIEPKFLSKLFTPFEQYDSSTTRHFGGAGLGLALTRHLASLMGGDTGAISAPNQGSTFWMTARFGYGETPVFPAMTQPFFHTEISASPESTSASQDLDANLSAVKNDNEIIAYLNELLSDGDMAVNEFVRYEAPRLQKILGNDYSIIFDCITRFDYPEALARLAQL</sequence>
<dbReference type="FunFam" id="3.30.565.10:FF:000010">
    <property type="entry name" value="Sensor histidine kinase RcsC"/>
    <property type="match status" value="1"/>
</dbReference>
<organism evidence="10 11">
    <name type="scientific">Chromatium okenii</name>
    <dbReference type="NCBI Taxonomy" id="61644"/>
    <lineage>
        <taxon>Bacteria</taxon>
        <taxon>Pseudomonadati</taxon>
        <taxon>Pseudomonadota</taxon>
        <taxon>Gammaproteobacteria</taxon>
        <taxon>Chromatiales</taxon>
        <taxon>Chromatiaceae</taxon>
        <taxon>Chromatium</taxon>
    </lineage>
</organism>
<evidence type="ECO:0000313" key="10">
    <source>
        <dbReference type="EMBL" id="PQJ96673.1"/>
    </source>
</evidence>
<dbReference type="Gene3D" id="3.30.565.10">
    <property type="entry name" value="Histidine kinase-like ATPase, C-terminal domain"/>
    <property type="match status" value="1"/>
</dbReference>
<dbReference type="GO" id="GO:0000155">
    <property type="term" value="F:phosphorelay sensor kinase activity"/>
    <property type="evidence" value="ECO:0007669"/>
    <property type="project" value="InterPro"/>
</dbReference>
<evidence type="ECO:0000256" key="4">
    <source>
        <dbReference type="ARBA" id="ARBA00022679"/>
    </source>
</evidence>
<protein>
    <recommendedName>
        <fullName evidence="2">histidine kinase</fullName>
        <ecNumber evidence="2">2.7.13.3</ecNumber>
    </recommendedName>
</protein>
<evidence type="ECO:0000256" key="2">
    <source>
        <dbReference type="ARBA" id="ARBA00012438"/>
    </source>
</evidence>
<reference evidence="10 11" key="1">
    <citation type="submission" date="2018-01" db="EMBL/GenBank/DDBJ databases">
        <title>The complete genome sequence of Chromatium okenii LaCa, a purple sulfur bacterium with a turbulent life.</title>
        <authorList>
            <person name="Luedin S.M."/>
            <person name="Liechti N."/>
            <person name="Storelli N."/>
            <person name="Danza F."/>
            <person name="Wittwer M."/>
            <person name="Pothier J.F."/>
            <person name="Tonolla M.A."/>
        </authorList>
    </citation>
    <scope>NUCLEOTIDE SEQUENCE [LARGE SCALE GENOMIC DNA]</scope>
    <source>
        <strain evidence="10 11">LaCa</strain>
    </source>
</reference>
<evidence type="ECO:0000313" key="11">
    <source>
        <dbReference type="Proteomes" id="UP000239936"/>
    </source>
</evidence>
<dbReference type="PROSITE" id="PS50110">
    <property type="entry name" value="RESPONSE_REGULATORY"/>
    <property type="match status" value="1"/>
</dbReference>
<dbReference type="InterPro" id="IPR036890">
    <property type="entry name" value="HATPase_C_sf"/>
</dbReference>
<evidence type="ECO:0000256" key="6">
    <source>
        <dbReference type="ARBA" id="ARBA00023012"/>
    </source>
</evidence>
<proteinExistence type="predicted"/>
<comment type="caution">
    <text evidence="10">The sequence shown here is derived from an EMBL/GenBank/DDBJ whole genome shotgun (WGS) entry which is preliminary data.</text>
</comment>
<dbReference type="CDD" id="cd16922">
    <property type="entry name" value="HATPase_EvgS-ArcB-TorS-like"/>
    <property type="match status" value="1"/>
</dbReference>
<dbReference type="SMART" id="SM00448">
    <property type="entry name" value="REC"/>
    <property type="match status" value="1"/>
</dbReference>
<dbReference type="InterPro" id="IPR003594">
    <property type="entry name" value="HATPase_dom"/>
</dbReference>
<feature type="domain" description="Histidine kinase" evidence="8">
    <location>
        <begin position="173"/>
        <end position="393"/>
    </location>
</feature>
<dbReference type="InterPro" id="IPR004358">
    <property type="entry name" value="Sig_transdc_His_kin-like_C"/>
</dbReference>
<evidence type="ECO:0000259" key="8">
    <source>
        <dbReference type="PROSITE" id="PS50109"/>
    </source>
</evidence>
<feature type="modified residue" description="4-aspartylphosphate" evidence="7">
    <location>
        <position position="52"/>
    </location>
</feature>
<dbReference type="CDD" id="cd00082">
    <property type="entry name" value="HisKA"/>
    <property type="match status" value="1"/>
</dbReference>
<dbReference type="Proteomes" id="UP000239936">
    <property type="component" value="Unassembled WGS sequence"/>
</dbReference>
<dbReference type="Pfam" id="PF00072">
    <property type="entry name" value="Response_reg"/>
    <property type="match status" value="1"/>
</dbReference>
<evidence type="ECO:0000256" key="3">
    <source>
        <dbReference type="ARBA" id="ARBA00022553"/>
    </source>
</evidence>
<dbReference type="OrthoDB" id="5563233at2"/>
<keyword evidence="3 7" id="KW-0597">Phosphoprotein</keyword>
<dbReference type="SMART" id="SM00388">
    <property type="entry name" value="HisKA"/>
    <property type="match status" value="1"/>
</dbReference>
<dbReference type="InterPro" id="IPR003661">
    <property type="entry name" value="HisK_dim/P_dom"/>
</dbReference>
<dbReference type="PANTHER" id="PTHR43047">
    <property type="entry name" value="TWO-COMPONENT HISTIDINE PROTEIN KINASE"/>
    <property type="match status" value="1"/>
</dbReference>